<keyword evidence="3" id="KW-1185">Reference proteome</keyword>
<keyword evidence="1" id="KW-1133">Transmembrane helix</keyword>
<keyword evidence="1" id="KW-0472">Membrane</keyword>
<dbReference type="Proteomes" id="UP001157156">
    <property type="component" value="Unassembled WGS sequence"/>
</dbReference>
<dbReference type="EMBL" id="BSPV01000010">
    <property type="protein sequence ID" value="GLT16087.1"/>
    <property type="molecule type" value="Genomic_DNA"/>
</dbReference>
<evidence type="ECO:0000256" key="1">
    <source>
        <dbReference type="SAM" id="Phobius"/>
    </source>
</evidence>
<gene>
    <name evidence="2" type="ORF">GCM10007931_30620</name>
</gene>
<dbReference type="RefSeq" id="WP_089124801.1">
    <property type="nucleotide sequence ID" value="NZ_BSPV01000010.1"/>
</dbReference>
<feature type="transmembrane region" description="Helical" evidence="1">
    <location>
        <begin position="47"/>
        <end position="67"/>
    </location>
</feature>
<accession>A0ABQ6ESE5</accession>
<reference evidence="3" key="1">
    <citation type="journal article" date="2019" name="Int. J. Syst. Evol. Microbiol.">
        <title>The Global Catalogue of Microorganisms (GCM) 10K type strain sequencing project: providing services to taxonomists for standard genome sequencing and annotation.</title>
        <authorList>
            <consortium name="The Broad Institute Genomics Platform"/>
            <consortium name="The Broad Institute Genome Sequencing Center for Infectious Disease"/>
            <person name="Wu L."/>
            <person name="Ma J."/>
        </authorList>
    </citation>
    <scope>NUCLEOTIDE SEQUENCE [LARGE SCALE GENOMIC DNA]</scope>
    <source>
        <strain evidence="3">NBRC 111146</strain>
    </source>
</reference>
<keyword evidence="1" id="KW-0812">Transmembrane</keyword>
<feature type="transmembrane region" description="Helical" evidence="1">
    <location>
        <begin position="15"/>
        <end position="35"/>
    </location>
</feature>
<evidence type="ECO:0000313" key="2">
    <source>
        <dbReference type="EMBL" id="GLT16087.1"/>
    </source>
</evidence>
<organism evidence="2 3">
    <name type="scientific">Vibrio algivorus</name>
    <dbReference type="NCBI Taxonomy" id="1667024"/>
    <lineage>
        <taxon>Bacteria</taxon>
        <taxon>Pseudomonadati</taxon>
        <taxon>Pseudomonadota</taxon>
        <taxon>Gammaproteobacteria</taxon>
        <taxon>Vibrionales</taxon>
        <taxon>Vibrionaceae</taxon>
        <taxon>Vibrio</taxon>
    </lineage>
</organism>
<proteinExistence type="predicted"/>
<evidence type="ECO:0000313" key="3">
    <source>
        <dbReference type="Proteomes" id="UP001157156"/>
    </source>
</evidence>
<protein>
    <submittedName>
        <fullName evidence="2">Uncharacterized protein</fullName>
    </submittedName>
</protein>
<comment type="caution">
    <text evidence="2">The sequence shown here is derived from an EMBL/GenBank/DDBJ whole genome shotgun (WGS) entry which is preliminary data.</text>
</comment>
<sequence>MKQLSFGSLLWESTIKSWGAILTFLSFIGALLVFYLVPETSSIELKYILPAIIVVFFAVVVALRAAWTACQESGSKIPRVMYVKDAPRAYSGACALFLVEPTPLLSHDAIISVYYLEDDLERLVGVGKVINVQNDKKVQIVITDNYDFGEKLSQIMANSKDELKKLIVKASVPSFILEDISNGR</sequence>
<name>A0ABQ6ESE5_9VIBR</name>